<keyword evidence="3" id="KW-1185">Reference proteome</keyword>
<gene>
    <name evidence="2" type="ORF">FIBSPDRAFT_146088</name>
</gene>
<evidence type="ECO:0000256" key="1">
    <source>
        <dbReference type="SAM" id="MobiDB-lite"/>
    </source>
</evidence>
<feature type="region of interest" description="Disordered" evidence="1">
    <location>
        <begin position="25"/>
        <end position="48"/>
    </location>
</feature>
<organism evidence="2 3">
    <name type="scientific">Athelia psychrophila</name>
    <dbReference type="NCBI Taxonomy" id="1759441"/>
    <lineage>
        <taxon>Eukaryota</taxon>
        <taxon>Fungi</taxon>
        <taxon>Dikarya</taxon>
        <taxon>Basidiomycota</taxon>
        <taxon>Agaricomycotina</taxon>
        <taxon>Agaricomycetes</taxon>
        <taxon>Agaricomycetidae</taxon>
        <taxon>Atheliales</taxon>
        <taxon>Atheliaceae</taxon>
        <taxon>Athelia</taxon>
    </lineage>
</organism>
<reference evidence="2 3" key="1">
    <citation type="journal article" date="2016" name="Mol. Biol. Evol.">
        <title>Comparative Genomics of Early-Diverging Mushroom-Forming Fungi Provides Insights into the Origins of Lignocellulose Decay Capabilities.</title>
        <authorList>
            <person name="Nagy L.G."/>
            <person name="Riley R."/>
            <person name="Tritt A."/>
            <person name="Adam C."/>
            <person name="Daum C."/>
            <person name="Floudas D."/>
            <person name="Sun H."/>
            <person name="Yadav J.S."/>
            <person name="Pangilinan J."/>
            <person name="Larsson K.H."/>
            <person name="Matsuura K."/>
            <person name="Barry K."/>
            <person name="Labutti K."/>
            <person name="Kuo R."/>
            <person name="Ohm R.A."/>
            <person name="Bhattacharya S.S."/>
            <person name="Shirouzu T."/>
            <person name="Yoshinaga Y."/>
            <person name="Martin F.M."/>
            <person name="Grigoriev I.V."/>
            <person name="Hibbett D.S."/>
        </authorList>
    </citation>
    <scope>NUCLEOTIDE SEQUENCE [LARGE SCALE GENOMIC DNA]</scope>
    <source>
        <strain evidence="2 3">CBS 109695</strain>
    </source>
</reference>
<protein>
    <submittedName>
        <fullName evidence="2">Uncharacterized protein</fullName>
    </submittedName>
</protein>
<name>A0A166T4M6_9AGAM</name>
<proteinExistence type="predicted"/>
<dbReference type="EMBL" id="KV417495">
    <property type="protein sequence ID" value="KZP30181.1"/>
    <property type="molecule type" value="Genomic_DNA"/>
</dbReference>
<sequence length="105" mass="12181">MTISHASLHTVPTFYATPFRPLPSPLSEMEGRAQGKRSSPAPRRYTSPHMNKIQTRLYLLRSMGHADSRWPRRFHRIILHVHTYSIIHRHIDLDSDIDNGSAMPR</sequence>
<dbReference type="Proteomes" id="UP000076532">
    <property type="component" value="Unassembled WGS sequence"/>
</dbReference>
<dbReference type="AlphaFoldDB" id="A0A166T4M6"/>
<accession>A0A166T4M6</accession>
<evidence type="ECO:0000313" key="3">
    <source>
        <dbReference type="Proteomes" id="UP000076532"/>
    </source>
</evidence>
<evidence type="ECO:0000313" key="2">
    <source>
        <dbReference type="EMBL" id="KZP30181.1"/>
    </source>
</evidence>